<organism evidence="1 2">
    <name type="scientific">Clostridium tagluense</name>
    <dbReference type="NCBI Taxonomy" id="360422"/>
    <lineage>
        <taxon>Bacteria</taxon>
        <taxon>Bacillati</taxon>
        <taxon>Bacillota</taxon>
        <taxon>Clostridia</taxon>
        <taxon>Eubacteriales</taxon>
        <taxon>Clostridiaceae</taxon>
        <taxon>Clostridium</taxon>
    </lineage>
</organism>
<evidence type="ECO:0000313" key="2">
    <source>
        <dbReference type="Proteomes" id="UP000287872"/>
    </source>
</evidence>
<dbReference type="AlphaFoldDB" id="A0A401UUC7"/>
<dbReference type="RefSeq" id="WP_125006450.1">
    <property type="nucleotide sequence ID" value="NZ_BHYK01000063.1"/>
</dbReference>
<dbReference type="EMBL" id="BHYK01000063">
    <property type="protein sequence ID" value="GCD13155.1"/>
    <property type="molecule type" value="Genomic_DNA"/>
</dbReference>
<evidence type="ECO:0000313" key="1">
    <source>
        <dbReference type="EMBL" id="GCD13155.1"/>
    </source>
</evidence>
<sequence>MNIDKIREEFPVPEYEVIDSLNLISVLASNAIYPIDMKINSNGFNSCIYRKDDVGFINIFNGWNNGEYDEMKLVFKSFARIKKAFVTGNILDMKMYK</sequence>
<proteinExistence type="predicted"/>
<name>A0A401UUC7_9CLOT</name>
<dbReference type="Proteomes" id="UP000287872">
    <property type="component" value="Unassembled WGS sequence"/>
</dbReference>
<reference evidence="1 2" key="1">
    <citation type="submission" date="2018-11" db="EMBL/GenBank/DDBJ databases">
        <title>Genome sequencing and assembly of Clostridium tagluense strain A121.</title>
        <authorList>
            <person name="Murakami T."/>
            <person name="Segawa T."/>
            <person name="Shcherbakova V.A."/>
            <person name="Mori H."/>
            <person name="Yoshimura Y."/>
        </authorList>
    </citation>
    <scope>NUCLEOTIDE SEQUENCE [LARGE SCALE GENOMIC DNA]</scope>
    <source>
        <strain evidence="1 2">A121</strain>
    </source>
</reference>
<comment type="caution">
    <text evidence="1">The sequence shown here is derived from an EMBL/GenBank/DDBJ whole genome shotgun (WGS) entry which is preliminary data.</text>
</comment>
<protein>
    <submittedName>
        <fullName evidence="1">Uncharacterized protein</fullName>
    </submittedName>
</protein>
<accession>A0A401UUC7</accession>
<gene>
    <name evidence="1" type="ORF">Ctaglu_47780</name>
</gene>
<keyword evidence="2" id="KW-1185">Reference proteome</keyword>